<proteinExistence type="inferred from homology"/>
<dbReference type="InterPro" id="IPR001623">
    <property type="entry name" value="DnaJ_domain"/>
</dbReference>
<dbReference type="EMBL" id="HACG01026005">
    <property type="protein sequence ID" value="CEK72870.1"/>
    <property type="molecule type" value="Transcribed_RNA"/>
</dbReference>
<protein>
    <recommendedName>
        <fullName evidence="3">J domain-containing protein</fullName>
    </recommendedName>
</protein>
<evidence type="ECO:0000313" key="4">
    <source>
        <dbReference type="EMBL" id="CEK72870.1"/>
    </source>
</evidence>
<dbReference type="CDD" id="cd06257">
    <property type="entry name" value="DnaJ"/>
    <property type="match status" value="1"/>
</dbReference>
<dbReference type="AlphaFoldDB" id="A0A0B6ZYP6"/>
<dbReference type="PANTHER" id="PTHR14021">
    <property type="entry name" value="IRON-SULFUR CLUSTER CO-CHAPERONE PROTEIN HSCB"/>
    <property type="match status" value="1"/>
</dbReference>
<evidence type="ECO:0000256" key="2">
    <source>
        <dbReference type="ARBA" id="ARBA00023186"/>
    </source>
</evidence>
<dbReference type="GO" id="GO:0005739">
    <property type="term" value="C:mitochondrion"/>
    <property type="evidence" value="ECO:0007669"/>
    <property type="project" value="TreeGrafter"/>
</dbReference>
<dbReference type="SUPFAM" id="SSF47144">
    <property type="entry name" value="HSC20 (HSCB), C-terminal oligomerisation domain"/>
    <property type="match status" value="1"/>
</dbReference>
<dbReference type="PROSITE" id="PS50076">
    <property type="entry name" value="DNAJ_2"/>
    <property type="match status" value="1"/>
</dbReference>
<reference evidence="4" key="1">
    <citation type="submission" date="2014-12" db="EMBL/GenBank/DDBJ databases">
        <title>Insight into the proteome of Arion vulgaris.</title>
        <authorList>
            <person name="Aradska J."/>
            <person name="Bulat T."/>
            <person name="Smidak R."/>
            <person name="Sarate P."/>
            <person name="Gangsoo J."/>
            <person name="Sialana F."/>
            <person name="Bilban M."/>
            <person name="Lubec G."/>
        </authorList>
    </citation>
    <scope>NUCLEOTIDE SEQUENCE</scope>
    <source>
        <tissue evidence="4">Skin</tissue>
    </source>
</reference>
<dbReference type="InterPro" id="IPR036386">
    <property type="entry name" value="HscB_C_sf"/>
</dbReference>
<evidence type="ECO:0000256" key="1">
    <source>
        <dbReference type="ARBA" id="ARBA00010476"/>
    </source>
</evidence>
<dbReference type="Pfam" id="PF07743">
    <property type="entry name" value="HSCB_C"/>
    <property type="match status" value="1"/>
</dbReference>
<keyword evidence="2" id="KW-0143">Chaperone</keyword>
<dbReference type="GO" id="GO:0001671">
    <property type="term" value="F:ATPase activator activity"/>
    <property type="evidence" value="ECO:0007669"/>
    <property type="project" value="InterPro"/>
</dbReference>
<accession>A0A0B6ZYP6</accession>
<comment type="similarity">
    <text evidence="1">Belongs to the HscB family.</text>
</comment>
<dbReference type="NCBIfam" id="TIGR00714">
    <property type="entry name" value="hscB"/>
    <property type="match status" value="1"/>
</dbReference>
<dbReference type="GO" id="GO:0051259">
    <property type="term" value="P:protein complex oligomerization"/>
    <property type="evidence" value="ECO:0007669"/>
    <property type="project" value="InterPro"/>
</dbReference>
<dbReference type="PANTHER" id="PTHR14021:SF15">
    <property type="entry name" value="IRON-SULFUR CLUSTER CO-CHAPERONE PROTEIN HSCB"/>
    <property type="match status" value="1"/>
</dbReference>
<dbReference type="Gene3D" id="1.10.287.110">
    <property type="entry name" value="DnaJ domain"/>
    <property type="match status" value="1"/>
</dbReference>
<dbReference type="GO" id="GO:0051087">
    <property type="term" value="F:protein-folding chaperone binding"/>
    <property type="evidence" value="ECO:0007669"/>
    <property type="project" value="InterPro"/>
</dbReference>
<organism evidence="4">
    <name type="scientific">Arion vulgaris</name>
    <dbReference type="NCBI Taxonomy" id="1028688"/>
    <lineage>
        <taxon>Eukaryota</taxon>
        <taxon>Metazoa</taxon>
        <taxon>Spiralia</taxon>
        <taxon>Lophotrochozoa</taxon>
        <taxon>Mollusca</taxon>
        <taxon>Gastropoda</taxon>
        <taxon>Heterobranchia</taxon>
        <taxon>Euthyneura</taxon>
        <taxon>Panpulmonata</taxon>
        <taxon>Eupulmonata</taxon>
        <taxon>Stylommatophora</taxon>
        <taxon>Helicina</taxon>
        <taxon>Arionoidea</taxon>
        <taxon>Arionidae</taxon>
        <taxon>Arion</taxon>
    </lineage>
</organism>
<sequence>MATINMTFSLHCLKVAMYNTRPKFKFLQLVHKRQYGFFERFELATSTHRCCEYKNSYKGSARPIIIIAKDRNVSSRIIPRLFLQQMFFHTSQDTYHCVQSSHDPRHCWNCGRDTNPVRELFFCDCGVVQKPANELTYFDLMQMKPSFDIDIKRLGDIFKETQKKLHPDKFSGKTQAETDLAQQQSALLNKAYNTLQKPLSRAIYLLHLQNIDISEKDNFTEPEFLTEIMDINEQISNVHNASDTEGLEKTNDARIANCVKEISNLYSSNNLDDMKRATIKLRYYTTIQERVNELKRSKM</sequence>
<dbReference type="InterPro" id="IPR036869">
    <property type="entry name" value="J_dom_sf"/>
</dbReference>
<dbReference type="SMART" id="SM00271">
    <property type="entry name" value="DnaJ"/>
    <property type="match status" value="1"/>
</dbReference>
<dbReference type="InterPro" id="IPR009073">
    <property type="entry name" value="HscB_oligo_C"/>
</dbReference>
<dbReference type="GO" id="GO:0044571">
    <property type="term" value="P:[2Fe-2S] cluster assembly"/>
    <property type="evidence" value="ECO:0007669"/>
    <property type="project" value="InterPro"/>
</dbReference>
<dbReference type="SUPFAM" id="SSF46565">
    <property type="entry name" value="Chaperone J-domain"/>
    <property type="match status" value="1"/>
</dbReference>
<gene>
    <name evidence="4" type="primary">ORF84337</name>
</gene>
<dbReference type="InterPro" id="IPR004640">
    <property type="entry name" value="HscB"/>
</dbReference>
<dbReference type="Gene3D" id="1.20.1280.20">
    <property type="entry name" value="HscB, C-terminal domain"/>
    <property type="match status" value="1"/>
</dbReference>
<evidence type="ECO:0000259" key="3">
    <source>
        <dbReference type="PROSITE" id="PS50076"/>
    </source>
</evidence>
<feature type="domain" description="J" evidence="3">
    <location>
        <begin position="136"/>
        <end position="208"/>
    </location>
</feature>
<name>A0A0B6ZYP6_9EUPU</name>